<dbReference type="InterPro" id="IPR050079">
    <property type="entry name" value="DEAD_box_RNA_helicase"/>
</dbReference>
<comment type="function">
    <text evidence="5">DEAD-box RNA helicase involved in the assembly of the 50S ribosomal subunit. Has an RNA-dependent ATPase activity, which is specific for 23S rRNA, and a 3' to 5' RNA helicase activity that uses the energy of ATP hydrolysis to destabilize and unwind short rRNA duplexes.</text>
</comment>
<dbReference type="Pfam" id="PF03880">
    <property type="entry name" value="DbpA"/>
    <property type="match status" value="1"/>
</dbReference>
<dbReference type="InterPro" id="IPR044742">
    <property type="entry name" value="DEAD/DEAH_RhlB"/>
</dbReference>
<dbReference type="OrthoDB" id="9805696at2"/>
<comment type="catalytic activity">
    <reaction evidence="5">
        <text>ATP + H2O = ADP + phosphate + H(+)</text>
        <dbReference type="Rhea" id="RHEA:13065"/>
        <dbReference type="ChEBI" id="CHEBI:15377"/>
        <dbReference type="ChEBI" id="CHEBI:15378"/>
        <dbReference type="ChEBI" id="CHEBI:30616"/>
        <dbReference type="ChEBI" id="CHEBI:43474"/>
        <dbReference type="ChEBI" id="CHEBI:456216"/>
        <dbReference type="EC" id="3.6.4.13"/>
    </reaction>
</comment>
<feature type="short sequence motif" description="Q motif" evidence="6">
    <location>
        <begin position="4"/>
        <end position="32"/>
    </location>
</feature>
<evidence type="ECO:0000256" key="6">
    <source>
        <dbReference type="PROSITE-ProRule" id="PRU00552"/>
    </source>
</evidence>
<dbReference type="PANTHER" id="PTHR47959:SF1">
    <property type="entry name" value="ATP-DEPENDENT RNA HELICASE DBPA"/>
    <property type="match status" value="1"/>
</dbReference>
<dbReference type="SUPFAM" id="SSF52540">
    <property type="entry name" value="P-loop containing nucleoside triphosphate hydrolases"/>
    <property type="match status" value="1"/>
</dbReference>
<name>A0A1F2PIA3_9FIRM</name>
<keyword evidence="3 5" id="KW-0347">Helicase</keyword>
<keyword evidence="5" id="KW-0694">RNA-binding</keyword>
<dbReference type="GO" id="GO:0016887">
    <property type="term" value="F:ATP hydrolysis activity"/>
    <property type="evidence" value="ECO:0007669"/>
    <property type="project" value="RHEA"/>
</dbReference>
<proteinExistence type="inferred from homology"/>
<dbReference type="InterPro" id="IPR000629">
    <property type="entry name" value="RNA-helicase_DEAD-box_CS"/>
</dbReference>
<keyword evidence="5" id="KW-0690">Ribosome biogenesis</keyword>
<organism evidence="10 11">
    <name type="scientific">Acetobacterium wieringae</name>
    <dbReference type="NCBI Taxonomy" id="52694"/>
    <lineage>
        <taxon>Bacteria</taxon>
        <taxon>Bacillati</taxon>
        <taxon>Bacillota</taxon>
        <taxon>Clostridia</taxon>
        <taxon>Eubacteriales</taxon>
        <taxon>Eubacteriaceae</taxon>
        <taxon>Acetobacterium</taxon>
    </lineage>
</organism>
<dbReference type="PROSITE" id="PS00039">
    <property type="entry name" value="DEAD_ATP_HELICASE"/>
    <property type="match status" value="1"/>
</dbReference>
<dbReference type="CDD" id="cd00268">
    <property type="entry name" value="DEADc"/>
    <property type="match status" value="1"/>
</dbReference>
<dbReference type="InterPro" id="IPR001650">
    <property type="entry name" value="Helicase_C-like"/>
</dbReference>
<evidence type="ECO:0000313" key="11">
    <source>
        <dbReference type="Proteomes" id="UP000176244"/>
    </source>
</evidence>
<dbReference type="PROSITE" id="PS51194">
    <property type="entry name" value="HELICASE_CTER"/>
    <property type="match status" value="1"/>
</dbReference>
<dbReference type="Gene3D" id="3.40.50.300">
    <property type="entry name" value="P-loop containing nucleotide triphosphate hydrolases"/>
    <property type="match status" value="2"/>
</dbReference>
<dbReference type="EMBL" id="LKEU01000030">
    <property type="protein sequence ID" value="OFV70456.1"/>
    <property type="molecule type" value="Genomic_DNA"/>
</dbReference>
<evidence type="ECO:0000259" key="8">
    <source>
        <dbReference type="PROSITE" id="PS51194"/>
    </source>
</evidence>
<evidence type="ECO:0000256" key="4">
    <source>
        <dbReference type="ARBA" id="ARBA00022840"/>
    </source>
</evidence>
<dbReference type="RefSeq" id="WP_070371242.1">
    <property type="nucleotide sequence ID" value="NZ_LKEU01000030.1"/>
</dbReference>
<dbReference type="GO" id="GO:0003723">
    <property type="term" value="F:RNA binding"/>
    <property type="evidence" value="ECO:0007669"/>
    <property type="project" value="UniProtKB-UniRule"/>
</dbReference>
<dbReference type="Pfam" id="PF00271">
    <property type="entry name" value="Helicase_C"/>
    <property type="match status" value="1"/>
</dbReference>
<dbReference type="AlphaFoldDB" id="A0A1F2PIA3"/>
<dbReference type="PANTHER" id="PTHR47959">
    <property type="entry name" value="ATP-DEPENDENT RNA HELICASE RHLE-RELATED"/>
    <property type="match status" value="1"/>
</dbReference>
<evidence type="ECO:0000256" key="5">
    <source>
        <dbReference type="HAMAP-Rule" id="MF_00965"/>
    </source>
</evidence>
<dbReference type="GO" id="GO:0034458">
    <property type="term" value="F:3'-5' RNA helicase activity"/>
    <property type="evidence" value="ECO:0007669"/>
    <property type="project" value="UniProtKB-UniRule"/>
</dbReference>
<feature type="domain" description="Helicase C-terminal" evidence="8">
    <location>
        <begin position="231"/>
        <end position="378"/>
    </location>
</feature>
<evidence type="ECO:0000259" key="9">
    <source>
        <dbReference type="PROSITE" id="PS51195"/>
    </source>
</evidence>
<dbReference type="InterPro" id="IPR011545">
    <property type="entry name" value="DEAD/DEAH_box_helicase_dom"/>
</dbReference>
<comment type="similarity">
    <text evidence="5">Belongs to the DEAD box helicase family. DbpA subfamily.</text>
</comment>
<dbReference type="STRING" id="52694.ACWI_19350"/>
<feature type="domain" description="Helicase ATP-binding" evidence="7">
    <location>
        <begin position="35"/>
        <end position="205"/>
    </location>
</feature>
<dbReference type="InterPro" id="IPR014001">
    <property type="entry name" value="Helicase_ATP-bd"/>
</dbReference>
<dbReference type="Pfam" id="PF00270">
    <property type="entry name" value="DEAD"/>
    <property type="match status" value="1"/>
</dbReference>
<dbReference type="InterPro" id="IPR027417">
    <property type="entry name" value="P-loop_NTPase"/>
</dbReference>
<dbReference type="InterPro" id="IPR005580">
    <property type="entry name" value="DbpA/CsdA_RNA-bd_dom"/>
</dbReference>
<evidence type="ECO:0000256" key="2">
    <source>
        <dbReference type="ARBA" id="ARBA00022801"/>
    </source>
</evidence>
<dbReference type="EC" id="3.6.4.13" evidence="5"/>
<dbReference type="SMART" id="SM00487">
    <property type="entry name" value="DEXDc"/>
    <property type="match status" value="1"/>
</dbReference>
<dbReference type="PROSITE" id="PS51192">
    <property type="entry name" value="HELICASE_ATP_BIND_1"/>
    <property type="match status" value="1"/>
</dbReference>
<sequence length="496" mass="56631">MISKKFNQYQLSDELLKAIEKLNFENPTKVQEAVIPIALEKKDILCKAQTGSGKTAAFGIPICELLDWEENKPQALVLTPTRELALQVHEDIFNIGRFKRVKVSALYGKSPIRRQEKELKQKTHVVVGTPGRVMDHIERGTFITDEIRFLVVDEADEMLNMGFIDQVEEIINEMPKNRVTMLFSATLENEIQRLSKKYMNDPQIIEIETEAKRTDAIEQFVYQTGHDDKLDVLKDVLVVENPDSCIIFCNTQEQVNTIYNLLGKDNKACEKIHGGMEQDDRTLVMQRFKKGAFRYLIATDVAARGIDVHEISLVINFDVPWEKETYVHRIGRTGRRGTTGKAITLVSAKEGRLFREIENYTDKEIIEKECPTLSTVHSLKAAFIEKLQEKPEEKLDKAHDLTREITKIHINAGKKTKMRPVDIVGTLCNLEGMTAADIGVITILDVSTFVEILNNKGPQVLKELQTRNIKGRPRKVTLAEDKPVTMARKKPIRRFY</sequence>
<evidence type="ECO:0000313" key="10">
    <source>
        <dbReference type="EMBL" id="OFV70456.1"/>
    </source>
</evidence>
<dbReference type="PROSITE" id="PS51195">
    <property type="entry name" value="Q_MOTIF"/>
    <property type="match status" value="1"/>
</dbReference>
<protein>
    <recommendedName>
        <fullName evidence="5">ATP-dependent RNA helicase DbpA</fullName>
        <ecNumber evidence="5">3.6.4.13</ecNumber>
    </recommendedName>
</protein>
<dbReference type="CDD" id="cd18787">
    <property type="entry name" value="SF2_C_DEAD"/>
    <property type="match status" value="1"/>
</dbReference>
<evidence type="ECO:0000256" key="3">
    <source>
        <dbReference type="ARBA" id="ARBA00022806"/>
    </source>
</evidence>
<dbReference type="GO" id="GO:0000027">
    <property type="term" value="P:ribosomal large subunit assembly"/>
    <property type="evidence" value="ECO:0007669"/>
    <property type="project" value="UniProtKB-UniRule"/>
</dbReference>
<reference evidence="10 11" key="1">
    <citation type="submission" date="2015-09" db="EMBL/GenBank/DDBJ databases">
        <title>Genome sequence of Acetobacterium wieringae DSM 1911.</title>
        <authorList>
            <person name="Poehlein A."/>
            <person name="Bengelsdorf F.R."/>
            <person name="Schiel-Bengelsdorf B."/>
            <person name="Duerre P."/>
            <person name="Daniel R."/>
        </authorList>
    </citation>
    <scope>NUCLEOTIDE SEQUENCE [LARGE SCALE GENOMIC DNA]</scope>
    <source>
        <strain evidence="10 11">DSM 1911</strain>
    </source>
</reference>
<comment type="domain">
    <text evidence="5">Contains an N-terminal domain that binds non-specifically to RNA and a C-terminal domain that binds specifically and tightly to hairpin 92 of 23S rRNA.</text>
</comment>
<keyword evidence="5" id="KW-0963">Cytoplasm</keyword>
<feature type="region of interest" description="Involved in 23S rRNA binding" evidence="5">
    <location>
        <begin position="406"/>
        <end position="496"/>
    </location>
</feature>
<keyword evidence="4 5" id="KW-0067">ATP-binding</keyword>
<comment type="subcellular location">
    <subcellularLocation>
        <location evidence="5">Cytoplasm</location>
    </subcellularLocation>
</comment>
<dbReference type="GO" id="GO:0005829">
    <property type="term" value="C:cytosol"/>
    <property type="evidence" value="ECO:0007669"/>
    <property type="project" value="TreeGrafter"/>
</dbReference>
<evidence type="ECO:0000256" key="1">
    <source>
        <dbReference type="ARBA" id="ARBA00022741"/>
    </source>
</evidence>
<dbReference type="Gene3D" id="3.30.70.330">
    <property type="match status" value="1"/>
</dbReference>
<dbReference type="InterPro" id="IPR012677">
    <property type="entry name" value="Nucleotide-bd_a/b_plait_sf"/>
</dbReference>
<keyword evidence="2 5" id="KW-0378">Hydrolase</keyword>
<accession>A0A1F2PIA3</accession>
<dbReference type="HAMAP" id="MF_00965">
    <property type="entry name" value="DEAD_helicase_DbpA"/>
    <property type="match status" value="1"/>
</dbReference>
<keyword evidence="1 5" id="KW-0547">Nucleotide-binding</keyword>
<dbReference type="SMART" id="SM00490">
    <property type="entry name" value="HELICc"/>
    <property type="match status" value="1"/>
</dbReference>
<dbReference type="GO" id="GO:0005524">
    <property type="term" value="F:ATP binding"/>
    <property type="evidence" value="ECO:0007669"/>
    <property type="project" value="UniProtKB-UniRule"/>
</dbReference>
<feature type="domain" description="DEAD-box RNA helicase Q" evidence="9">
    <location>
        <begin position="4"/>
        <end position="32"/>
    </location>
</feature>
<gene>
    <name evidence="10" type="primary">dbpA_2</name>
    <name evidence="5" type="synonym">dbpA</name>
    <name evidence="10" type="ORF">ACWI_19350</name>
</gene>
<dbReference type="Proteomes" id="UP000176244">
    <property type="component" value="Unassembled WGS sequence"/>
</dbReference>
<comment type="caution">
    <text evidence="10">The sequence shown here is derived from an EMBL/GenBank/DDBJ whole genome shotgun (WGS) entry which is preliminary data.</text>
</comment>
<evidence type="ECO:0000259" key="7">
    <source>
        <dbReference type="PROSITE" id="PS51192"/>
    </source>
</evidence>
<dbReference type="InterPro" id="IPR028619">
    <property type="entry name" value="DEAD_helicase_DbpA"/>
</dbReference>
<dbReference type="InterPro" id="IPR014014">
    <property type="entry name" value="RNA_helicase_DEAD_Q_motif"/>
</dbReference>